<evidence type="ECO:0000256" key="2">
    <source>
        <dbReference type="ARBA" id="ARBA00023054"/>
    </source>
</evidence>
<dbReference type="Ensembl" id="ENSSRHT00000087616.1">
    <property type="protein sequence ID" value="ENSSRHP00000085309.1"/>
    <property type="gene ID" value="ENSSRHG00000042222.1"/>
</dbReference>
<keyword evidence="2 5" id="KW-0175">Coiled coil</keyword>
<dbReference type="FunFam" id="1.20.5.500:FF:000001">
    <property type="entry name" value="Type II keratin 23"/>
    <property type="match status" value="1"/>
</dbReference>
<reference evidence="8" key="2">
    <citation type="submission" date="2025-09" db="UniProtKB">
        <authorList>
            <consortium name="Ensembl"/>
        </authorList>
    </citation>
    <scope>IDENTIFICATION</scope>
</reference>
<dbReference type="PANTHER" id="PTHR23239">
    <property type="entry name" value="INTERMEDIATE FILAMENT"/>
    <property type="match status" value="1"/>
</dbReference>
<dbReference type="Gene3D" id="1.20.5.1160">
    <property type="entry name" value="Vasodilator-stimulated phosphoprotein"/>
    <property type="match status" value="1"/>
</dbReference>
<dbReference type="InterPro" id="IPR018039">
    <property type="entry name" value="IF_conserved"/>
</dbReference>
<protein>
    <submittedName>
        <fullName evidence="8">Keratin, type I cytoskeletal 18-like</fullName>
    </submittedName>
</protein>
<evidence type="ECO:0000313" key="8">
    <source>
        <dbReference type="Ensembl" id="ENSSRHP00000085309.1"/>
    </source>
</evidence>
<dbReference type="Gene3D" id="1.20.5.170">
    <property type="match status" value="1"/>
</dbReference>
<dbReference type="PRINTS" id="PR01248">
    <property type="entry name" value="TYPE1KERATIN"/>
</dbReference>
<dbReference type="Pfam" id="PF00038">
    <property type="entry name" value="Filament"/>
    <property type="match status" value="1"/>
</dbReference>
<dbReference type="SUPFAM" id="SSF64593">
    <property type="entry name" value="Intermediate filament protein, coiled coil region"/>
    <property type="match status" value="2"/>
</dbReference>
<evidence type="ECO:0000256" key="1">
    <source>
        <dbReference type="ARBA" id="ARBA00022754"/>
    </source>
</evidence>
<organism evidence="8 9">
    <name type="scientific">Sinocyclocheilus rhinocerous</name>
    <dbReference type="NCBI Taxonomy" id="307959"/>
    <lineage>
        <taxon>Eukaryota</taxon>
        <taxon>Metazoa</taxon>
        <taxon>Chordata</taxon>
        <taxon>Craniata</taxon>
        <taxon>Vertebrata</taxon>
        <taxon>Euteleostomi</taxon>
        <taxon>Actinopterygii</taxon>
        <taxon>Neopterygii</taxon>
        <taxon>Teleostei</taxon>
        <taxon>Ostariophysi</taxon>
        <taxon>Cypriniformes</taxon>
        <taxon>Cyprinidae</taxon>
        <taxon>Cyprininae</taxon>
        <taxon>Sinocyclocheilus</taxon>
    </lineage>
</organism>
<gene>
    <name evidence="8" type="primary">LOC107739632</name>
</gene>
<feature type="coiled-coil region" evidence="5">
    <location>
        <begin position="174"/>
        <end position="240"/>
    </location>
</feature>
<dbReference type="AlphaFoldDB" id="A0A673M5D1"/>
<feature type="coiled-coil region" evidence="5">
    <location>
        <begin position="267"/>
        <end position="354"/>
    </location>
</feature>
<dbReference type="GO" id="GO:0005198">
    <property type="term" value="F:structural molecule activity"/>
    <property type="evidence" value="ECO:0007669"/>
    <property type="project" value="InterPro"/>
</dbReference>
<dbReference type="FunFam" id="1.20.5.1160:FF:000001">
    <property type="entry name" value="Keratin type II"/>
    <property type="match status" value="1"/>
</dbReference>
<dbReference type="Gene3D" id="1.20.5.500">
    <property type="entry name" value="Single helix bin"/>
    <property type="match status" value="1"/>
</dbReference>
<evidence type="ECO:0000313" key="9">
    <source>
        <dbReference type="Proteomes" id="UP000472270"/>
    </source>
</evidence>
<comment type="similarity">
    <text evidence="3 4">Belongs to the intermediate filament family.</text>
</comment>
<sequence>MSFKSPSRSFSSSSLSGSMGSRGSWFGAISPATIGNLANTLRPIVQINSSTFAPADEKETMKGLNDPLAGYLSKVQLLEDSNNELEEQIKEALMRKGAESGRDWSAYEKIVADLRNQLQEMTMDNARLFLQIDNARLATDDFKVKFESEQAMRQGVEQDLARLRKMLDDTYMGRMQLESQIESMREELAFLKKSHEEDVANVKSQISDSQVNVQMETKNNADLNEAMNNIRTQYERAAQKSHEETEAWYQNKFDNMTAEVTLNTEALQAGKTELNELRRQKQSLEIDLQALHNMIRSLEDSLHETEARYAHEVNGYNSRILQLEGELGQVRAQVERQAAEYDALLNIKSKLEAEIATYHRLLEGVVDDKGDKNREEFSLEQSLYAAPPPSVGLKKAIIITQEIVDGEVVSQSELEQNPTNHNNHVFGEEEELTEQMDLAMEKAKEEQEELAEQLGLEMELAMEKKKDELQDWGEQLDLEMEKAKDEQEELAEQLGLEMEKVKEEQEELAEQLGLAMELAMEKEKEEQEEFGEQLELAMEKAKDEQEELAEQMGLEMEKVKEEQEELAEQLGLAMELAMEKEKEEQEEFGEQLELAMEKAKDEQEELAEQMGLELELAMEKEKEEQEEFGEQLGLEMEKAKDEQEELAEQLGLEMELAMEKEKDELQDWGEQLDLEMEKLKDEQEELAEQLGLEMEKLLDEKEELEELELAKAGAPPRGGHKLWPPLWPPLE</sequence>
<dbReference type="PROSITE" id="PS00226">
    <property type="entry name" value="IF_ROD_1"/>
    <property type="match status" value="1"/>
</dbReference>
<dbReference type="GO" id="GO:0005882">
    <property type="term" value="C:intermediate filament"/>
    <property type="evidence" value="ECO:0007669"/>
    <property type="project" value="UniProtKB-KW"/>
</dbReference>
<evidence type="ECO:0000256" key="6">
    <source>
        <dbReference type="SAM" id="MobiDB-lite"/>
    </source>
</evidence>
<keyword evidence="9" id="KW-1185">Reference proteome</keyword>
<dbReference type="FunFam" id="1.20.5.170:FF:000002">
    <property type="entry name" value="Type I keratin KA11"/>
    <property type="match status" value="1"/>
</dbReference>
<name>A0A673M5D1_9TELE</name>
<feature type="domain" description="IF rod" evidence="7">
    <location>
        <begin position="57"/>
        <end position="369"/>
    </location>
</feature>
<dbReference type="PROSITE" id="PS51842">
    <property type="entry name" value="IF_ROD_2"/>
    <property type="match status" value="1"/>
</dbReference>
<evidence type="ECO:0000256" key="5">
    <source>
        <dbReference type="SAM" id="Coils"/>
    </source>
</evidence>
<evidence type="ECO:0000256" key="4">
    <source>
        <dbReference type="RuleBase" id="RU000685"/>
    </source>
</evidence>
<evidence type="ECO:0000259" key="7">
    <source>
        <dbReference type="PROSITE" id="PS51842"/>
    </source>
</evidence>
<keyword evidence="1 4" id="KW-0403">Intermediate filament</keyword>
<feature type="coiled-coil region" evidence="5">
    <location>
        <begin position="68"/>
        <end position="131"/>
    </location>
</feature>
<dbReference type="InterPro" id="IPR002957">
    <property type="entry name" value="Keratin_I"/>
</dbReference>
<accession>A0A673M5D1</accession>
<feature type="region of interest" description="Disordered" evidence="6">
    <location>
        <begin position="709"/>
        <end position="731"/>
    </location>
</feature>
<dbReference type="Proteomes" id="UP000472270">
    <property type="component" value="Unassembled WGS sequence"/>
</dbReference>
<dbReference type="InterPro" id="IPR039008">
    <property type="entry name" value="IF_rod_dom"/>
</dbReference>
<dbReference type="SMART" id="SM01391">
    <property type="entry name" value="Filament"/>
    <property type="match status" value="1"/>
</dbReference>
<proteinExistence type="inferred from homology"/>
<dbReference type="PANTHER" id="PTHR23239:SF358">
    <property type="entry name" value="KERATIN, TYPE I CYTOSKELETAL 18"/>
    <property type="match status" value="1"/>
</dbReference>
<evidence type="ECO:0000256" key="3">
    <source>
        <dbReference type="ARBA" id="ARBA00061646"/>
    </source>
</evidence>
<reference evidence="8" key="1">
    <citation type="submission" date="2025-08" db="UniProtKB">
        <authorList>
            <consortium name="Ensembl"/>
        </authorList>
    </citation>
    <scope>IDENTIFICATION</scope>
</reference>